<feature type="compositionally biased region" description="Polar residues" evidence="1">
    <location>
        <begin position="56"/>
        <end position="66"/>
    </location>
</feature>
<protein>
    <submittedName>
        <fullName evidence="2">Uncharacterized protein</fullName>
    </submittedName>
</protein>
<evidence type="ECO:0000256" key="1">
    <source>
        <dbReference type="SAM" id="MobiDB-lite"/>
    </source>
</evidence>
<sequence>MGFKCQKQNPPNPPQQDSPVPCMPASKLCSNPLQAKVATNEPSRHNEPPIPGLSKASDSQLPSHENNLTREPEPEVASTQSLEEAFACPTPPHSFIIIDNMPIRKHLLHFPLP</sequence>
<feature type="region of interest" description="Disordered" evidence="1">
    <location>
        <begin position="1"/>
        <end position="82"/>
    </location>
</feature>
<gene>
    <name evidence="2" type="ORF">O181_104009</name>
</gene>
<keyword evidence="3" id="KW-1185">Reference proteome</keyword>
<dbReference type="EMBL" id="AVOT02075624">
    <property type="protein sequence ID" value="MBW0564294.1"/>
    <property type="molecule type" value="Genomic_DNA"/>
</dbReference>
<evidence type="ECO:0000313" key="3">
    <source>
        <dbReference type="Proteomes" id="UP000765509"/>
    </source>
</evidence>
<accession>A0A9Q3JMB6</accession>
<organism evidence="2 3">
    <name type="scientific">Austropuccinia psidii MF-1</name>
    <dbReference type="NCBI Taxonomy" id="1389203"/>
    <lineage>
        <taxon>Eukaryota</taxon>
        <taxon>Fungi</taxon>
        <taxon>Dikarya</taxon>
        <taxon>Basidiomycota</taxon>
        <taxon>Pucciniomycotina</taxon>
        <taxon>Pucciniomycetes</taxon>
        <taxon>Pucciniales</taxon>
        <taxon>Sphaerophragmiaceae</taxon>
        <taxon>Austropuccinia</taxon>
    </lineage>
</organism>
<name>A0A9Q3JMB6_9BASI</name>
<dbReference type="AlphaFoldDB" id="A0A9Q3JMB6"/>
<reference evidence="2" key="1">
    <citation type="submission" date="2021-03" db="EMBL/GenBank/DDBJ databases">
        <title>Draft genome sequence of rust myrtle Austropuccinia psidii MF-1, a brazilian biotype.</title>
        <authorList>
            <person name="Quecine M.C."/>
            <person name="Pachon D.M.R."/>
            <person name="Bonatelli M.L."/>
            <person name="Correr F.H."/>
            <person name="Franceschini L.M."/>
            <person name="Leite T.F."/>
            <person name="Margarido G.R.A."/>
            <person name="Almeida C.A."/>
            <person name="Ferrarezi J.A."/>
            <person name="Labate C.A."/>
        </authorList>
    </citation>
    <scope>NUCLEOTIDE SEQUENCE</scope>
    <source>
        <strain evidence="2">MF-1</strain>
    </source>
</reference>
<proteinExistence type="predicted"/>
<dbReference type="Proteomes" id="UP000765509">
    <property type="component" value="Unassembled WGS sequence"/>
</dbReference>
<comment type="caution">
    <text evidence="2">The sequence shown here is derived from an EMBL/GenBank/DDBJ whole genome shotgun (WGS) entry which is preliminary data.</text>
</comment>
<evidence type="ECO:0000313" key="2">
    <source>
        <dbReference type="EMBL" id="MBW0564294.1"/>
    </source>
</evidence>